<keyword evidence="1" id="KW-0732">Signal</keyword>
<feature type="domain" description="PepSY" evidence="2">
    <location>
        <begin position="41"/>
        <end position="96"/>
    </location>
</feature>
<feature type="domain" description="PepSY" evidence="2">
    <location>
        <begin position="131"/>
        <end position="180"/>
    </location>
</feature>
<protein>
    <recommendedName>
        <fullName evidence="2">PepSY domain-containing protein</fullName>
    </recommendedName>
</protein>
<evidence type="ECO:0000313" key="4">
    <source>
        <dbReference type="Proteomes" id="UP000838672"/>
    </source>
</evidence>
<feature type="chain" id="PRO_5045398017" description="PepSY domain-containing protein" evidence="1">
    <location>
        <begin position="30"/>
        <end position="185"/>
    </location>
</feature>
<feature type="signal peptide" evidence="1">
    <location>
        <begin position="1"/>
        <end position="29"/>
    </location>
</feature>
<name>A0ABM8ZTE5_9VIBR</name>
<comment type="caution">
    <text evidence="3">The sequence shown here is derived from an EMBL/GenBank/DDBJ whole genome shotgun (WGS) entry which is preliminary data.</text>
</comment>
<reference evidence="3" key="1">
    <citation type="submission" date="2021-11" db="EMBL/GenBank/DDBJ databases">
        <authorList>
            <person name="Rodrigo-Torres L."/>
            <person name="Arahal R. D."/>
            <person name="Lucena T."/>
        </authorList>
    </citation>
    <scope>NUCLEOTIDE SEQUENCE</scope>
    <source>
        <strain evidence="3">CECT 7929</strain>
    </source>
</reference>
<gene>
    <name evidence="3" type="ORF">VST7929_01449</name>
</gene>
<evidence type="ECO:0000256" key="1">
    <source>
        <dbReference type="SAM" id="SignalP"/>
    </source>
</evidence>
<dbReference type="RefSeq" id="WP_237466016.1">
    <property type="nucleotide sequence ID" value="NZ_CAKLDI010000001.1"/>
</dbReference>
<dbReference type="Pfam" id="PF03413">
    <property type="entry name" value="PepSY"/>
    <property type="match status" value="2"/>
</dbReference>
<keyword evidence="4" id="KW-1185">Reference proteome</keyword>
<dbReference type="InterPro" id="IPR025711">
    <property type="entry name" value="PepSY"/>
</dbReference>
<dbReference type="Proteomes" id="UP000838672">
    <property type="component" value="Unassembled WGS sequence"/>
</dbReference>
<sequence>MKKSALFKPAALSAVIGLGAMMTMGTAFAGDSTTAMNQDTVSLLQAVATAKANTGGMPMEAERDVDMGQSIYEIELAGKNGETIFTAINSQTGAVIMTRTDDTTGHHHDCDEDDHLENSLWVSGVNNGQYISMENAVKQAENQYGGKAYSVEMDEHHNQFTYEVKLLTANGQKVKVELNALAAAK</sequence>
<dbReference type="EMBL" id="CAKLDI010000001">
    <property type="protein sequence ID" value="CAH0533579.1"/>
    <property type="molecule type" value="Genomic_DNA"/>
</dbReference>
<dbReference type="Gene3D" id="3.10.450.40">
    <property type="match status" value="2"/>
</dbReference>
<organism evidence="3 4">
    <name type="scientific">Vibrio stylophorae</name>
    <dbReference type="NCBI Taxonomy" id="659351"/>
    <lineage>
        <taxon>Bacteria</taxon>
        <taxon>Pseudomonadati</taxon>
        <taxon>Pseudomonadota</taxon>
        <taxon>Gammaproteobacteria</taxon>
        <taxon>Vibrionales</taxon>
        <taxon>Vibrionaceae</taxon>
        <taxon>Vibrio</taxon>
    </lineage>
</organism>
<proteinExistence type="predicted"/>
<evidence type="ECO:0000313" key="3">
    <source>
        <dbReference type="EMBL" id="CAH0533579.1"/>
    </source>
</evidence>
<accession>A0ABM8ZTE5</accession>
<evidence type="ECO:0000259" key="2">
    <source>
        <dbReference type="Pfam" id="PF03413"/>
    </source>
</evidence>